<evidence type="ECO:0000256" key="5">
    <source>
        <dbReference type="ARBA" id="ARBA00023159"/>
    </source>
</evidence>
<dbReference type="PANTHER" id="PTHR28270">
    <property type="entry name" value="MEDIATOR OF RNA POLYMERASE II TRANSCRIPTION SUBUNIT 19"/>
    <property type="match status" value="1"/>
</dbReference>
<evidence type="ECO:0000256" key="4">
    <source>
        <dbReference type="ARBA" id="ARBA00023015"/>
    </source>
</evidence>
<name>A0AAD5EHS7_UMBRA</name>
<keyword evidence="6" id="KW-0804">Transcription</keyword>
<feature type="region of interest" description="Disordered" evidence="9">
    <location>
        <begin position="139"/>
        <end position="205"/>
    </location>
</feature>
<accession>A0AAD5EHS7</accession>
<feature type="compositionally biased region" description="Basic and acidic residues" evidence="9">
    <location>
        <begin position="188"/>
        <end position="197"/>
    </location>
</feature>
<dbReference type="GO" id="GO:0070847">
    <property type="term" value="C:core mediator complex"/>
    <property type="evidence" value="ECO:0007669"/>
    <property type="project" value="TreeGrafter"/>
</dbReference>
<dbReference type="GeneID" id="75911217"/>
<evidence type="ECO:0000256" key="7">
    <source>
        <dbReference type="ARBA" id="ARBA00023242"/>
    </source>
</evidence>
<dbReference type="GO" id="GO:0003712">
    <property type="term" value="F:transcription coregulator activity"/>
    <property type="evidence" value="ECO:0007669"/>
    <property type="project" value="InterPro"/>
</dbReference>
<proteinExistence type="inferred from homology"/>
<keyword evidence="5" id="KW-0010">Activator</keyword>
<dbReference type="PANTHER" id="PTHR28270:SF1">
    <property type="entry name" value="MEDIATOR OF RNA POLYMERASE II TRANSCRIPTION SUBUNIT 19"/>
    <property type="match status" value="1"/>
</dbReference>
<reference evidence="10" key="1">
    <citation type="submission" date="2021-06" db="EMBL/GenBank/DDBJ databases">
        <authorList>
            <consortium name="DOE Joint Genome Institute"/>
            <person name="Mondo S.J."/>
            <person name="Amses K.R."/>
            <person name="Simmons D.R."/>
            <person name="Longcore J.E."/>
            <person name="Seto K."/>
            <person name="Alves G.H."/>
            <person name="Bonds A.E."/>
            <person name="Quandt C.A."/>
            <person name="Davis W.J."/>
            <person name="Chang Y."/>
            <person name="Letcher P.M."/>
            <person name="Powell M.J."/>
            <person name="Kuo A."/>
            <person name="Labutti K."/>
            <person name="Pangilinan J."/>
            <person name="Andreopoulos W."/>
            <person name="Tritt A."/>
            <person name="Riley R."/>
            <person name="Hundley H."/>
            <person name="Johnson J."/>
            <person name="Lipzen A."/>
            <person name="Barry K."/>
            <person name="Berbee M.L."/>
            <person name="Buchler N.E."/>
            <person name="Grigoriev I.V."/>
            <person name="Spatafora J.W."/>
            <person name="Stajich J.E."/>
            <person name="James T.Y."/>
        </authorList>
    </citation>
    <scope>NUCLEOTIDE SEQUENCE</scope>
    <source>
        <strain evidence="10">AG</strain>
    </source>
</reference>
<dbReference type="EMBL" id="MU620895">
    <property type="protein sequence ID" value="KAI8583672.1"/>
    <property type="molecule type" value="Genomic_DNA"/>
</dbReference>
<evidence type="ECO:0000256" key="1">
    <source>
        <dbReference type="ARBA" id="ARBA00004123"/>
    </source>
</evidence>
<keyword evidence="11" id="KW-1185">Reference proteome</keyword>
<evidence type="ECO:0000256" key="8">
    <source>
        <dbReference type="ARBA" id="ARBA00032018"/>
    </source>
</evidence>
<reference evidence="10" key="2">
    <citation type="journal article" date="2022" name="Proc. Natl. Acad. Sci. U.S.A.">
        <title>Diploid-dominant life cycles characterize the early evolution of Fungi.</title>
        <authorList>
            <person name="Amses K.R."/>
            <person name="Simmons D.R."/>
            <person name="Longcore J.E."/>
            <person name="Mondo S.J."/>
            <person name="Seto K."/>
            <person name="Jeronimo G.H."/>
            <person name="Bonds A.E."/>
            <person name="Quandt C.A."/>
            <person name="Davis W.J."/>
            <person name="Chang Y."/>
            <person name="Federici B.A."/>
            <person name="Kuo A."/>
            <person name="LaButti K."/>
            <person name="Pangilinan J."/>
            <person name="Andreopoulos W."/>
            <person name="Tritt A."/>
            <person name="Riley R."/>
            <person name="Hundley H."/>
            <person name="Johnson J."/>
            <person name="Lipzen A."/>
            <person name="Barry K."/>
            <person name="Lang B.F."/>
            <person name="Cuomo C.A."/>
            <person name="Buchler N.E."/>
            <person name="Grigoriev I.V."/>
            <person name="Spatafora J.W."/>
            <person name="Stajich J.E."/>
            <person name="James T.Y."/>
        </authorList>
    </citation>
    <scope>NUCLEOTIDE SEQUENCE</scope>
    <source>
        <strain evidence="10">AG</strain>
    </source>
</reference>
<evidence type="ECO:0000256" key="6">
    <source>
        <dbReference type="ARBA" id="ARBA00023163"/>
    </source>
</evidence>
<comment type="similarity">
    <text evidence="2">Belongs to the Mediator complex subunit 19 family.</text>
</comment>
<evidence type="ECO:0000313" key="10">
    <source>
        <dbReference type="EMBL" id="KAI8583672.1"/>
    </source>
</evidence>
<keyword evidence="4" id="KW-0805">Transcription regulation</keyword>
<dbReference type="InterPro" id="IPR013942">
    <property type="entry name" value="Mediator_Med19_fun"/>
</dbReference>
<dbReference type="Proteomes" id="UP001206595">
    <property type="component" value="Unassembled WGS sequence"/>
</dbReference>
<evidence type="ECO:0000256" key="9">
    <source>
        <dbReference type="SAM" id="MobiDB-lite"/>
    </source>
</evidence>
<evidence type="ECO:0000256" key="3">
    <source>
        <dbReference type="ARBA" id="ARBA00019615"/>
    </source>
</evidence>
<organism evidence="10 11">
    <name type="scientific">Umbelopsis ramanniana AG</name>
    <dbReference type="NCBI Taxonomy" id="1314678"/>
    <lineage>
        <taxon>Eukaryota</taxon>
        <taxon>Fungi</taxon>
        <taxon>Fungi incertae sedis</taxon>
        <taxon>Mucoromycota</taxon>
        <taxon>Mucoromycotina</taxon>
        <taxon>Umbelopsidomycetes</taxon>
        <taxon>Umbelopsidales</taxon>
        <taxon>Umbelopsidaceae</taxon>
        <taxon>Umbelopsis</taxon>
    </lineage>
</organism>
<sequence>MLTSNEQQGLTGSLDLLTLFKLNPLYDEYVRPSLSGNEAESLEPTFASYIGHLPGKFDMTPDNSLMQLIRNPQQIDIGRGIEPFSDETLRESFSLQQGRIPEFDTSLLGLDDGETNLHGAVNRMPSIKMTFGTRIGGSGATGLHDAGDQGLDKKHKKKKKKRKHGHENEDEGGHVHSDHKKKKKRKKERELGGHETEVDAVVIDD</sequence>
<evidence type="ECO:0000313" key="11">
    <source>
        <dbReference type="Proteomes" id="UP001206595"/>
    </source>
</evidence>
<dbReference type="AlphaFoldDB" id="A0AAD5EHS7"/>
<gene>
    <name evidence="10" type="ORF">K450DRAFT_222237</name>
</gene>
<dbReference type="RefSeq" id="XP_051448676.1">
    <property type="nucleotide sequence ID" value="XM_051585869.1"/>
</dbReference>
<protein>
    <recommendedName>
        <fullName evidence="3">Mediator of RNA polymerase II transcription subunit 19</fullName>
    </recommendedName>
    <alternativeName>
        <fullName evidence="8">Mediator complex subunit 19</fullName>
    </alternativeName>
</protein>
<feature type="compositionally biased region" description="Basic residues" evidence="9">
    <location>
        <begin position="153"/>
        <end position="165"/>
    </location>
</feature>
<feature type="compositionally biased region" description="Basic residues" evidence="9">
    <location>
        <begin position="177"/>
        <end position="187"/>
    </location>
</feature>
<dbReference type="GO" id="GO:0016592">
    <property type="term" value="C:mediator complex"/>
    <property type="evidence" value="ECO:0007669"/>
    <property type="project" value="InterPro"/>
</dbReference>
<comment type="caution">
    <text evidence="10">The sequence shown here is derived from an EMBL/GenBank/DDBJ whole genome shotgun (WGS) entry which is preliminary data.</text>
</comment>
<comment type="subcellular location">
    <subcellularLocation>
        <location evidence="1">Nucleus</location>
    </subcellularLocation>
</comment>
<evidence type="ECO:0000256" key="2">
    <source>
        <dbReference type="ARBA" id="ARBA00009259"/>
    </source>
</evidence>
<dbReference type="GO" id="GO:0006357">
    <property type="term" value="P:regulation of transcription by RNA polymerase II"/>
    <property type="evidence" value="ECO:0007669"/>
    <property type="project" value="InterPro"/>
</dbReference>
<keyword evidence="7" id="KW-0539">Nucleus</keyword>